<evidence type="ECO:0000313" key="4">
    <source>
        <dbReference type="EMBL" id="GIG75616.1"/>
    </source>
</evidence>
<dbReference type="SUPFAM" id="SSF55729">
    <property type="entry name" value="Acyl-CoA N-acyltransferases (Nat)"/>
    <property type="match status" value="1"/>
</dbReference>
<keyword evidence="2" id="KW-0012">Acyltransferase</keyword>
<dbReference type="PANTHER" id="PTHR43877:SF2">
    <property type="entry name" value="AMINOALKYLPHOSPHONATE N-ACETYLTRANSFERASE-RELATED"/>
    <property type="match status" value="1"/>
</dbReference>
<dbReference type="AlphaFoldDB" id="A0A8J3PMJ8"/>
<evidence type="ECO:0000259" key="3">
    <source>
        <dbReference type="PROSITE" id="PS51186"/>
    </source>
</evidence>
<dbReference type="InterPro" id="IPR050832">
    <property type="entry name" value="Bact_Acetyltransf"/>
</dbReference>
<protein>
    <submittedName>
        <fullName evidence="4">N-acetyltransferase</fullName>
    </submittedName>
</protein>
<dbReference type="PANTHER" id="PTHR43877">
    <property type="entry name" value="AMINOALKYLPHOSPHONATE N-ACETYLTRANSFERASE-RELATED-RELATED"/>
    <property type="match status" value="1"/>
</dbReference>
<evidence type="ECO:0000313" key="5">
    <source>
        <dbReference type="Proteomes" id="UP000653674"/>
    </source>
</evidence>
<feature type="domain" description="N-acetyltransferase" evidence="3">
    <location>
        <begin position="26"/>
        <end position="173"/>
    </location>
</feature>
<dbReference type="EMBL" id="BONU01000034">
    <property type="protein sequence ID" value="GIG75616.1"/>
    <property type="molecule type" value="Genomic_DNA"/>
</dbReference>
<keyword evidence="1" id="KW-0808">Transferase</keyword>
<dbReference type="CDD" id="cd04301">
    <property type="entry name" value="NAT_SF"/>
    <property type="match status" value="1"/>
</dbReference>
<name>A0A8J3PMJ8_9ACTN</name>
<comment type="caution">
    <text evidence="4">The sequence shown here is derived from an EMBL/GenBank/DDBJ whole genome shotgun (WGS) entry which is preliminary data.</text>
</comment>
<keyword evidence="5" id="KW-1185">Reference proteome</keyword>
<dbReference type="RefSeq" id="WP_168077957.1">
    <property type="nucleotide sequence ID" value="NZ_BAAAQJ010000030.1"/>
</dbReference>
<dbReference type="InterPro" id="IPR016181">
    <property type="entry name" value="Acyl_CoA_acyltransferase"/>
</dbReference>
<evidence type="ECO:0000256" key="1">
    <source>
        <dbReference type="ARBA" id="ARBA00022679"/>
    </source>
</evidence>
<dbReference type="Proteomes" id="UP000653674">
    <property type="component" value="Unassembled WGS sequence"/>
</dbReference>
<dbReference type="GO" id="GO:0016747">
    <property type="term" value="F:acyltransferase activity, transferring groups other than amino-acyl groups"/>
    <property type="evidence" value="ECO:0007669"/>
    <property type="project" value="InterPro"/>
</dbReference>
<proteinExistence type="predicted"/>
<dbReference type="PROSITE" id="PS51186">
    <property type="entry name" value="GNAT"/>
    <property type="match status" value="1"/>
</dbReference>
<organism evidence="4 5">
    <name type="scientific">Planosporangium flavigriseum</name>
    <dbReference type="NCBI Taxonomy" id="373681"/>
    <lineage>
        <taxon>Bacteria</taxon>
        <taxon>Bacillati</taxon>
        <taxon>Actinomycetota</taxon>
        <taxon>Actinomycetes</taxon>
        <taxon>Micromonosporales</taxon>
        <taxon>Micromonosporaceae</taxon>
        <taxon>Planosporangium</taxon>
    </lineage>
</organism>
<evidence type="ECO:0000256" key="2">
    <source>
        <dbReference type="ARBA" id="ARBA00023315"/>
    </source>
</evidence>
<gene>
    <name evidence="4" type="ORF">Pfl04_40200</name>
</gene>
<reference evidence="4" key="1">
    <citation type="submission" date="2021-01" db="EMBL/GenBank/DDBJ databases">
        <title>Whole genome shotgun sequence of Planosporangium flavigriseum NBRC 105377.</title>
        <authorList>
            <person name="Komaki H."/>
            <person name="Tamura T."/>
        </authorList>
    </citation>
    <scope>NUCLEOTIDE SEQUENCE</scope>
    <source>
        <strain evidence="4">NBRC 105377</strain>
    </source>
</reference>
<accession>A0A8J3PMJ8</accession>
<dbReference type="Pfam" id="PF00583">
    <property type="entry name" value="Acetyltransf_1"/>
    <property type="match status" value="1"/>
</dbReference>
<sequence length="173" mass="18751">MRIDLLDADLLDSGPVASAESGLADVLVDCVSGGASVGFLAGLTQDEARAWWRGALQDPNSLTWVARDESGRIIGTVRLLLATQPNGAHRAEVAKLLVHRDSRGRGCAWALLSTLEETARKLGRTVLVLDTQTGSPAERRYERMGWQRVGVIEDYAATPDGRLEPTTLMSKRL</sequence>
<dbReference type="InterPro" id="IPR000182">
    <property type="entry name" value="GNAT_dom"/>
</dbReference>
<dbReference type="Gene3D" id="3.40.630.30">
    <property type="match status" value="1"/>
</dbReference>